<dbReference type="EMBL" id="CAKKNE010000003">
    <property type="protein sequence ID" value="CAH0370854.1"/>
    <property type="molecule type" value="Genomic_DNA"/>
</dbReference>
<evidence type="ECO:0000256" key="1">
    <source>
        <dbReference type="SAM" id="MobiDB-lite"/>
    </source>
</evidence>
<reference evidence="2" key="1">
    <citation type="submission" date="2021-11" db="EMBL/GenBank/DDBJ databases">
        <authorList>
            <consortium name="Genoscope - CEA"/>
            <person name="William W."/>
        </authorList>
    </citation>
    <scope>NUCLEOTIDE SEQUENCE</scope>
</reference>
<protein>
    <submittedName>
        <fullName evidence="2">Uncharacterized protein</fullName>
    </submittedName>
</protein>
<comment type="caution">
    <text evidence="2">The sequence shown here is derived from an EMBL/GenBank/DDBJ whole genome shotgun (WGS) entry which is preliminary data.</text>
</comment>
<evidence type="ECO:0000313" key="3">
    <source>
        <dbReference type="Proteomes" id="UP000789595"/>
    </source>
</evidence>
<dbReference type="Proteomes" id="UP000789595">
    <property type="component" value="Unassembled WGS sequence"/>
</dbReference>
<feature type="region of interest" description="Disordered" evidence="1">
    <location>
        <begin position="107"/>
        <end position="141"/>
    </location>
</feature>
<dbReference type="AlphaFoldDB" id="A0A8J2WWZ8"/>
<gene>
    <name evidence="2" type="ORF">PECAL_3P07650</name>
</gene>
<evidence type="ECO:0000313" key="2">
    <source>
        <dbReference type="EMBL" id="CAH0370854.1"/>
    </source>
</evidence>
<accession>A0A8J2WWZ8</accession>
<organism evidence="2 3">
    <name type="scientific">Pelagomonas calceolata</name>
    <dbReference type="NCBI Taxonomy" id="35677"/>
    <lineage>
        <taxon>Eukaryota</taxon>
        <taxon>Sar</taxon>
        <taxon>Stramenopiles</taxon>
        <taxon>Ochrophyta</taxon>
        <taxon>Pelagophyceae</taxon>
        <taxon>Pelagomonadales</taxon>
        <taxon>Pelagomonadaceae</taxon>
        <taxon>Pelagomonas</taxon>
    </lineage>
</organism>
<sequence>MGLCLNRPAAAVAHQDDSDSDLDEAEADYWLPRGSVYGSWRLREKPDLASEVIGVVSEGERFRAVPAEVGGWLEVRREPPCYARRRDRGERRLRLVACARPARLRPRVLEEDVAPPAPPASPGTDGGDDDDAAAPAPAAADDKDGAAVASLLQARKVAFEAATGATRVRLGFRLEATRRQLAGVAGFSEEQIDRAFEDGTAPGRPKACRETPPGFPRGFANARARTCWLSALAQALWHDPGFRAAFDAALATTETREATKPPPPRSPAAKVDALRRCWAAFHQNEGILKADALAEAFGDVADPANGYGDASEAYCALRSALDVSDSPAMRECGAGLRYAPLMASKQAPAFADVWSELGPVFDLEGGTLVAFDLPWPPLDVPSVRALVLACGEAPDGYALSSLICYHHSTRHYVVFVRVDGSFLYFNDLHHDAAHQHLSLEAVSALCGDRFLQPRLALHGRAV</sequence>
<name>A0A8J2WWZ8_9STRA</name>
<keyword evidence="3" id="KW-1185">Reference proteome</keyword>
<proteinExistence type="predicted"/>